<dbReference type="PANTHER" id="PTHR39179">
    <property type="entry name" value="SPORE COAT PROTEIN I"/>
    <property type="match status" value="1"/>
</dbReference>
<dbReference type="EMBL" id="BMOS01000001">
    <property type="protein sequence ID" value="GGN48489.1"/>
    <property type="molecule type" value="Genomic_DNA"/>
</dbReference>
<name>A0A917XQ09_9BACI</name>
<sequence length="323" mass="38385">MSLRELLTNYYQIHPEEKLVIDGRTGYLADGFVYFNMESRNLEMIQMEQAVLAYYLMENGFRHIALPVKNMNEEWFTEYQTSTYLIYQVSDRNTVKESLGRNLALFHETGSAYYYEPQSISSYGEWKRLWTDKLNLFEERIAQLTTEETVSPTIFDVLPYIIGMSENAIQYLRETEENEARYTEVDQGTIAFLRFNNQVEREVIWPDELCFDHPARDIAEYIRNCLLSGQSDNVLHEFFRDYQAIRPLSVFSWRLIYARLLFPIHFFDAVEPLINGENSQTGEAGLYKMIKLQEVYEERLRNFYEKMEIDKEAFELVEADWLS</sequence>
<evidence type="ECO:0000313" key="2">
    <source>
        <dbReference type="Proteomes" id="UP000624041"/>
    </source>
</evidence>
<gene>
    <name evidence="1" type="primary">yutH</name>
    <name evidence="1" type="ORF">GCM10007971_00170</name>
</gene>
<dbReference type="PANTHER" id="PTHR39179:SF2">
    <property type="entry name" value="ENDOSPORE COAT-ASSOCIATED PROTEIN YUTH"/>
    <property type="match status" value="1"/>
</dbReference>
<dbReference type="AlphaFoldDB" id="A0A917XQ09"/>
<dbReference type="SUPFAM" id="SSF56112">
    <property type="entry name" value="Protein kinase-like (PK-like)"/>
    <property type="match status" value="1"/>
</dbReference>
<keyword evidence="2" id="KW-1185">Reference proteome</keyword>
<accession>A0A917XQ09</accession>
<comment type="caution">
    <text evidence="1">The sequence shown here is derived from an EMBL/GenBank/DDBJ whole genome shotgun (WGS) entry which is preliminary data.</text>
</comment>
<dbReference type="InterPro" id="IPR011009">
    <property type="entry name" value="Kinase-like_dom_sf"/>
</dbReference>
<protein>
    <submittedName>
        <fullName evidence="1">Endospore coat-associated protein YutH</fullName>
    </submittedName>
</protein>
<proteinExistence type="predicted"/>
<evidence type="ECO:0000313" key="1">
    <source>
        <dbReference type="EMBL" id="GGN48489.1"/>
    </source>
</evidence>
<dbReference type="GO" id="GO:0042601">
    <property type="term" value="C:endospore-forming forespore"/>
    <property type="evidence" value="ECO:0007669"/>
    <property type="project" value="TreeGrafter"/>
</dbReference>
<reference evidence="1" key="2">
    <citation type="submission" date="2020-09" db="EMBL/GenBank/DDBJ databases">
        <authorList>
            <person name="Sun Q."/>
            <person name="Ohkuma M."/>
        </authorList>
    </citation>
    <scope>NUCLEOTIDE SEQUENCE</scope>
    <source>
        <strain evidence="1">JCM 17251</strain>
    </source>
</reference>
<dbReference type="Gene3D" id="3.90.1200.10">
    <property type="match status" value="1"/>
</dbReference>
<dbReference type="RefSeq" id="WP_188855520.1">
    <property type="nucleotide sequence ID" value="NZ_BMOS01000001.1"/>
</dbReference>
<dbReference type="Proteomes" id="UP000624041">
    <property type="component" value="Unassembled WGS sequence"/>
</dbReference>
<reference evidence="1" key="1">
    <citation type="journal article" date="2014" name="Int. J. Syst. Evol. Microbiol.">
        <title>Complete genome sequence of Corynebacterium casei LMG S-19264T (=DSM 44701T), isolated from a smear-ripened cheese.</title>
        <authorList>
            <consortium name="US DOE Joint Genome Institute (JGI-PGF)"/>
            <person name="Walter F."/>
            <person name="Albersmeier A."/>
            <person name="Kalinowski J."/>
            <person name="Ruckert C."/>
        </authorList>
    </citation>
    <scope>NUCLEOTIDE SEQUENCE</scope>
    <source>
        <strain evidence="1">JCM 17251</strain>
    </source>
</reference>
<dbReference type="InterPro" id="IPR047175">
    <property type="entry name" value="CotS-like"/>
</dbReference>
<organism evidence="1 2">
    <name type="scientific">Oceanobacillus indicireducens</name>
    <dbReference type="NCBI Taxonomy" id="1004261"/>
    <lineage>
        <taxon>Bacteria</taxon>
        <taxon>Bacillati</taxon>
        <taxon>Bacillota</taxon>
        <taxon>Bacilli</taxon>
        <taxon>Bacillales</taxon>
        <taxon>Bacillaceae</taxon>
        <taxon>Oceanobacillus</taxon>
    </lineage>
</organism>